<accession>A0A6C0EUZ0</accession>
<organism evidence="1">
    <name type="scientific">viral metagenome</name>
    <dbReference type="NCBI Taxonomy" id="1070528"/>
    <lineage>
        <taxon>unclassified sequences</taxon>
        <taxon>metagenomes</taxon>
        <taxon>organismal metagenomes</taxon>
    </lineage>
</organism>
<dbReference type="AlphaFoldDB" id="A0A6C0EUZ0"/>
<name>A0A6C0EUZ0_9ZZZZ</name>
<sequence>MSSCRLTCPQPTRLIKEILIPIPSSQYLLTLTSCCTKYVKPTNEGIKFGSYDRVLRRRRGKAFNNAI</sequence>
<dbReference type="PROSITE" id="PS51257">
    <property type="entry name" value="PROKAR_LIPOPROTEIN"/>
    <property type="match status" value="1"/>
</dbReference>
<dbReference type="EMBL" id="MN738930">
    <property type="protein sequence ID" value="QHT32050.1"/>
    <property type="molecule type" value="Genomic_DNA"/>
</dbReference>
<proteinExistence type="predicted"/>
<protein>
    <submittedName>
        <fullName evidence="1">Uncharacterized protein</fullName>
    </submittedName>
</protein>
<reference evidence="1" key="1">
    <citation type="journal article" date="2020" name="Nature">
        <title>Giant virus diversity and host interactions through global metagenomics.</title>
        <authorList>
            <person name="Schulz F."/>
            <person name="Roux S."/>
            <person name="Paez-Espino D."/>
            <person name="Jungbluth S."/>
            <person name="Walsh D.A."/>
            <person name="Denef V.J."/>
            <person name="McMahon K.D."/>
            <person name="Konstantinidis K.T."/>
            <person name="Eloe-Fadrosh E.A."/>
            <person name="Kyrpides N.C."/>
            <person name="Woyke T."/>
        </authorList>
    </citation>
    <scope>NUCLEOTIDE SEQUENCE</scope>
    <source>
        <strain evidence="1">GVMAG-M-3300009159-65</strain>
    </source>
</reference>
<evidence type="ECO:0000313" key="1">
    <source>
        <dbReference type="EMBL" id="QHT32050.1"/>
    </source>
</evidence>